<gene>
    <name evidence="7" type="ORF">RHS01_07820</name>
</gene>
<dbReference type="AlphaFoldDB" id="A0A8H7I971"/>
<proteinExistence type="predicted"/>
<evidence type="ECO:0000313" key="8">
    <source>
        <dbReference type="Proteomes" id="UP000614334"/>
    </source>
</evidence>
<feature type="transmembrane region" description="Helical" evidence="5">
    <location>
        <begin position="203"/>
        <end position="222"/>
    </location>
</feature>
<organism evidence="7 8">
    <name type="scientific">Rhizoctonia solani</name>
    <dbReference type="NCBI Taxonomy" id="456999"/>
    <lineage>
        <taxon>Eukaryota</taxon>
        <taxon>Fungi</taxon>
        <taxon>Dikarya</taxon>
        <taxon>Basidiomycota</taxon>
        <taxon>Agaricomycotina</taxon>
        <taxon>Agaricomycetes</taxon>
        <taxon>Cantharellales</taxon>
        <taxon>Ceratobasidiaceae</taxon>
        <taxon>Rhizoctonia</taxon>
    </lineage>
</organism>
<keyword evidence="3 5" id="KW-1133">Transmembrane helix</keyword>
<feature type="transmembrane region" description="Helical" evidence="5">
    <location>
        <begin position="107"/>
        <end position="131"/>
    </location>
</feature>
<sequence>MVSPNASPIPVELSVLACTTSPPPKTSQLGGGRSEHITNERSDQYLSIDQSLPNSLLPLSYTPSHRPNSGLRREAWPVPWFVSVTSFRRVPVQSFQSLAAGITRSRITGLGASVGIWLALYLACNLALTLHNKYLLNDFPFPWLLTALHAFCAALGSWICVWQGVFEPAPLNHPTTPLLALFSVLYSANIAASNASLQLVSIATHQVVRAATPLFVIGFAWIDQFRTYGDYSYTRAGLALTLLGTALAALKTMLASRVSVHPARAHSRRASIKRMVDQNYAPVDGPSGSNHLTAATATATAPALHPLDVLLRLSPLACIQCLVIAFLTGETRHWSSNMDLTVTRWRTLALNGVLAFLLNYVSFVTSRKAGPLSMTVAGMSNPDFASNQTNWFTANVKQVLTILLALMVFNTSTPSVTHLVGIALTLGGGLWYGYLEVKEKSQAAAKELDEKALV</sequence>
<dbReference type="InterPro" id="IPR004853">
    <property type="entry name" value="Sugar_P_trans_dom"/>
</dbReference>
<comment type="subcellular location">
    <subcellularLocation>
        <location evidence="1">Membrane</location>
        <topology evidence="1">Multi-pass membrane protein</topology>
    </subcellularLocation>
</comment>
<reference evidence="7" key="1">
    <citation type="submission" date="2020-09" db="EMBL/GenBank/DDBJ databases">
        <title>Comparative genome analyses of four rice-infecting Rhizoctonia solani isolates reveal extensive enrichment of homogalacturonan modification genes.</title>
        <authorList>
            <person name="Lee D.-Y."/>
            <person name="Jeon J."/>
            <person name="Kim K.-T."/>
            <person name="Cheong K."/>
            <person name="Song H."/>
            <person name="Choi G."/>
            <person name="Ko J."/>
            <person name="Opiyo S.O."/>
            <person name="Zuo S."/>
            <person name="Madhav S."/>
            <person name="Lee Y.-H."/>
            <person name="Wang G.-L."/>
        </authorList>
    </citation>
    <scope>NUCLEOTIDE SEQUENCE</scope>
    <source>
        <strain evidence="7">AG1-IA B2</strain>
    </source>
</reference>
<feature type="domain" description="Sugar phosphate transporter" evidence="6">
    <location>
        <begin position="114"/>
        <end position="432"/>
    </location>
</feature>
<comment type="caution">
    <text evidence="7">The sequence shown here is derived from an EMBL/GenBank/DDBJ whole genome shotgun (WGS) entry which is preliminary data.</text>
</comment>
<dbReference type="Pfam" id="PF03151">
    <property type="entry name" value="TPT"/>
    <property type="match status" value="1"/>
</dbReference>
<dbReference type="PANTHER" id="PTHR11132">
    <property type="entry name" value="SOLUTE CARRIER FAMILY 35"/>
    <property type="match status" value="1"/>
</dbReference>
<evidence type="ECO:0000256" key="1">
    <source>
        <dbReference type="ARBA" id="ARBA00004141"/>
    </source>
</evidence>
<accession>A0A8H7I971</accession>
<evidence type="ECO:0000313" key="7">
    <source>
        <dbReference type="EMBL" id="KAF8752387.1"/>
    </source>
</evidence>
<name>A0A8H7I971_9AGAM</name>
<keyword evidence="2 5" id="KW-0812">Transmembrane</keyword>
<dbReference type="InterPro" id="IPR050186">
    <property type="entry name" value="TPT_transporter"/>
</dbReference>
<dbReference type="Proteomes" id="UP000614334">
    <property type="component" value="Unassembled WGS sequence"/>
</dbReference>
<dbReference type="EMBL" id="JACYCF010000016">
    <property type="protein sequence ID" value="KAF8752387.1"/>
    <property type="molecule type" value="Genomic_DNA"/>
</dbReference>
<evidence type="ECO:0000256" key="3">
    <source>
        <dbReference type="ARBA" id="ARBA00022989"/>
    </source>
</evidence>
<evidence type="ECO:0000259" key="6">
    <source>
        <dbReference type="Pfam" id="PF03151"/>
    </source>
</evidence>
<evidence type="ECO:0000256" key="4">
    <source>
        <dbReference type="ARBA" id="ARBA00023136"/>
    </source>
</evidence>
<feature type="transmembrane region" description="Helical" evidence="5">
    <location>
        <begin position="234"/>
        <end position="254"/>
    </location>
</feature>
<evidence type="ECO:0000256" key="2">
    <source>
        <dbReference type="ARBA" id="ARBA00022692"/>
    </source>
</evidence>
<feature type="transmembrane region" description="Helical" evidence="5">
    <location>
        <begin position="348"/>
        <end position="369"/>
    </location>
</feature>
<feature type="transmembrane region" description="Helical" evidence="5">
    <location>
        <begin position="143"/>
        <end position="166"/>
    </location>
</feature>
<evidence type="ECO:0000256" key="5">
    <source>
        <dbReference type="SAM" id="Phobius"/>
    </source>
</evidence>
<keyword evidence="4 5" id="KW-0472">Membrane</keyword>
<feature type="transmembrane region" description="Helical" evidence="5">
    <location>
        <begin position="178"/>
        <end position="197"/>
    </location>
</feature>
<protein>
    <submittedName>
        <fullName evidence="7">TPT protein</fullName>
    </submittedName>
</protein>
<feature type="transmembrane region" description="Helical" evidence="5">
    <location>
        <begin position="416"/>
        <end position="434"/>
    </location>
</feature>
<dbReference type="GO" id="GO:0016020">
    <property type="term" value="C:membrane"/>
    <property type="evidence" value="ECO:0007669"/>
    <property type="project" value="UniProtKB-SubCell"/>
</dbReference>